<keyword evidence="4 12" id="KW-0812">Transmembrane</keyword>
<feature type="transmembrane region" description="Helical" evidence="12">
    <location>
        <begin position="1000"/>
        <end position="1020"/>
    </location>
</feature>
<keyword evidence="16" id="KW-1185">Reference proteome</keyword>
<evidence type="ECO:0000256" key="4">
    <source>
        <dbReference type="ARBA" id="ARBA00022692"/>
    </source>
</evidence>
<keyword evidence="11" id="KW-0325">Glycoprotein</keyword>
<evidence type="ECO:0000256" key="1">
    <source>
        <dbReference type="ARBA" id="ARBA00004127"/>
    </source>
</evidence>
<feature type="transmembrane region" description="Helical" evidence="12">
    <location>
        <begin position="558"/>
        <end position="576"/>
    </location>
</feature>
<dbReference type="GO" id="GO:0032934">
    <property type="term" value="F:sterol binding"/>
    <property type="evidence" value="ECO:0007669"/>
    <property type="project" value="TreeGrafter"/>
</dbReference>
<evidence type="ECO:0000256" key="5">
    <source>
        <dbReference type="ARBA" id="ARBA00022729"/>
    </source>
</evidence>
<dbReference type="OrthoDB" id="6510177at2759"/>
<keyword evidence="6 12" id="KW-1133">Transmembrane helix</keyword>
<gene>
    <name evidence="15" type="primary">NCR1_3</name>
    <name evidence="15" type="ORF">GRS66_011134</name>
</gene>
<evidence type="ECO:0000256" key="10">
    <source>
        <dbReference type="ARBA" id="ARBA00023157"/>
    </source>
</evidence>
<feature type="transmembrane region" description="Helical" evidence="12">
    <location>
        <begin position="1133"/>
        <end position="1156"/>
    </location>
</feature>
<evidence type="ECO:0000256" key="11">
    <source>
        <dbReference type="ARBA" id="ARBA00023180"/>
    </source>
</evidence>
<evidence type="ECO:0000256" key="7">
    <source>
        <dbReference type="ARBA" id="ARBA00023055"/>
    </source>
</evidence>
<dbReference type="PANTHER" id="PTHR45727:SF2">
    <property type="entry name" value="NPC INTRACELLULAR CHOLESTEROL TRANSPORTER 1"/>
    <property type="match status" value="1"/>
</dbReference>
<dbReference type="FunFam" id="1.20.1640.10:FF:000008">
    <property type="entry name" value="NPC intracellular cholesterol transporter 1"/>
    <property type="match status" value="1"/>
</dbReference>
<sequence>MNILWIVALIGHLIQLVQATGLCAMYGNCGKKSIFGNELPCPAQPSFEPPLLSDETSKILVEVCGEEWKEVRHACCTKDQVVALRDNLQKAQPLIASCPACLKNFNNLFCHFTCAPDQGTFVNITKVEKSKEDKNIVAELDVFMNSSWASVFYDSCKNIKFSATNGYAMDLIGGGAKNYSQFLKFLGDAKPMLGGSPFQINYKYDLPEQEKEWQEFNDEVYTCDDAQYKCACSDCQESCPDLAPLKDGTCKVGSLPCFSFSVVIFYTVCALFVATWYCFFKRKEGRALIVDDDILPESASLDDSNTNIFESFNNETNSFNNKLASAFSKVAQFSVQNPYKILAATALSIFAFGFIIFQYGTLETNPINLWVSKNSEKFKEKEYFDDNFGPFYRTEQIFVVNETGPVLSYETLEWWFDIEKFITEELQSPENIGYQDLCFRPTEDSTCVIESFTQYFQGALPEKDSWKRELKACGKFPVNCLPTFQQPLKTNLLFSDDDILSAQAFVVTLLLTNHTQSANRWEEKLENYLLDLKVPEGLRISFNTEISLEKELNNNNDILTVAISYLMMFLYATWALRRKSGETRLLLGVSGLVIVLASIICASGFLTLFGLRSTLIIAEVIPFLVLAIGIDNIFLITHEYDRNCEQKPEYSIDEKIVSAIGRMSPSILMSLLCQTGCFLIAAFVTMPAVHNFAIYSTVSVMFNGVLQLTAYVSILSLYEKRTKYKLVTGNEDATESSLNNFYLKILIHKKMILGAFLAWFLTSLVFLPGIEFGLDQTLAVPQDSYLVDYFNDVYRFLNVGPPVYMVVKNLDLTQRQNQQKICGKYTTCQKDSLANVLEQERHRSTLTEPLANWLDDYLMFLNPQLDQCCRLKKGTDEVCPPFFPSRSCETCFQQGSWNYNMSGFPEGSEFMEYLSVWINAPSDPCPLGGRAPYSTSLVYNETGVSASVFRTAHRPLRSQKDFIQAYDDGIRISASFPELDIFAYSPFYIFFVQYQTLLPLTLKLIVSAIVLIFFVSSLFLRNKRNSFLLALVVTMIIVDIGALMVLLGISLNAVSLVNLIICVGLAVEFCVHIVRSFTVVTSDTKKDTNSRVLYSLNTVGESVIKGITLTKFIGVCVLAFAQSKIFDVFYFRMWFTLVIVAAMHALLFLPALLSLFGGEGFRDDSIDAED</sequence>
<feature type="transmembrane region" description="Helical" evidence="12">
    <location>
        <begin position="667"/>
        <end position="686"/>
    </location>
</feature>
<feature type="transmembrane region" description="Helical" evidence="12">
    <location>
        <begin position="692"/>
        <end position="718"/>
    </location>
</feature>
<keyword evidence="10" id="KW-1015">Disulfide bond</keyword>
<dbReference type="FunFam" id="1.20.1640.10:FF:000029">
    <property type="entry name" value="Putative Patched sphingolipid transporter"/>
    <property type="match status" value="1"/>
</dbReference>
<reference evidence="15 16" key="1">
    <citation type="journal article" date="2019" name="BMC Genomics">
        <title>Chromosome level assembly and comparative genome analysis confirm lager-brewing yeasts originated from a single hybridization.</title>
        <authorList>
            <person name="Salazar A.N."/>
            <person name="Gorter de Vries A.R."/>
            <person name="van den Broek M."/>
            <person name="Brouwers N."/>
            <person name="de la Torre Cortes P."/>
            <person name="Kuijpers N.G.A."/>
            <person name="Daran J.G."/>
            <person name="Abeel T."/>
        </authorList>
    </citation>
    <scope>NUCLEOTIDE SEQUENCE [LARGE SCALE GENOMIC DNA]</scope>
    <source>
        <strain evidence="15 16">CBS 1483</strain>
    </source>
</reference>
<feature type="transmembrane region" description="Helical" evidence="12">
    <location>
        <begin position="1056"/>
        <end position="1081"/>
    </location>
</feature>
<evidence type="ECO:0000256" key="2">
    <source>
        <dbReference type="ARBA" id="ARBA00005585"/>
    </source>
</evidence>
<feature type="domain" description="SSD" evidence="14">
    <location>
        <begin position="557"/>
        <end position="717"/>
    </location>
</feature>
<evidence type="ECO:0000259" key="14">
    <source>
        <dbReference type="PROSITE" id="PS50156"/>
    </source>
</evidence>
<evidence type="ECO:0000256" key="12">
    <source>
        <dbReference type="SAM" id="Phobius"/>
    </source>
</evidence>
<dbReference type="PANTHER" id="PTHR45727">
    <property type="entry name" value="NPC INTRACELLULAR CHOLESTEROL TRANSPORTER 1"/>
    <property type="match status" value="1"/>
</dbReference>
<feature type="chain" id="PRO_5025510560" evidence="13">
    <location>
        <begin position="20"/>
        <end position="1170"/>
    </location>
</feature>
<dbReference type="InterPro" id="IPR053956">
    <property type="entry name" value="NPC1_MLD"/>
</dbReference>
<proteinExistence type="inferred from homology"/>
<dbReference type="Proteomes" id="UP000501346">
    <property type="component" value="Chromosome SeXVI"/>
</dbReference>
<evidence type="ECO:0000256" key="8">
    <source>
        <dbReference type="ARBA" id="ARBA00023098"/>
    </source>
</evidence>
<dbReference type="PROSITE" id="PS50156">
    <property type="entry name" value="SSD"/>
    <property type="match status" value="1"/>
</dbReference>
<dbReference type="InterPro" id="IPR053958">
    <property type="entry name" value="HMGCR/SNAP/NPC1-like_SSD"/>
</dbReference>
<keyword evidence="8" id="KW-0443">Lipid metabolism</keyword>
<name>A0A6C1EI43_SACPS</name>
<evidence type="ECO:0000256" key="6">
    <source>
        <dbReference type="ARBA" id="ARBA00022989"/>
    </source>
</evidence>
<dbReference type="InterPro" id="IPR000731">
    <property type="entry name" value="SSD"/>
</dbReference>
<feature type="signal peptide" evidence="13">
    <location>
        <begin position="1"/>
        <end position="19"/>
    </location>
</feature>
<keyword evidence="5 13" id="KW-0732">Signal</keyword>
<dbReference type="Pfam" id="PF12349">
    <property type="entry name" value="Sterol-sensing"/>
    <property type="match status" value="1"/>
</dbReference>
<feature type="transmembrane region" description="Helical" evidence="12">
    <location>
        <begin position="258"/>
        <end position="279"/>
    </location>
</feature>
<organism evidence="15 16">
    <name type="scientific">Saccharomyces pastorianus</name>
    <name type="common">Lager yeast</name>
    <name type="synonym">Saccharomyces cerevisiae x Saccharomyces eubayanus</name>
    <dbReference type="NCBI Taxonomy" id="27292"/>
    <lineage>
        <taxon>Eukaryota</taxon>
        <taxon>Fungi</taxon>
        <taxon>Dikarya</taxon>
        <taxon>Ascomycota</taxon>
        <taxon>Saccharomycotina</taxon>
        <taxon>Saccharomycetes</taxon>
        <taxon>Saccharomycetales</taxon>
        <taxon>Saccharomycetaceae</taxon>
        <taxon>Saccharomyces</taxon>
    </lineage>
</organism>
<evidence type="ECO:0000313" key="15">
    <source>
        <dbReference type="EMBL" id="QID88421.1"/>
    </source>
</evidence>
<evidence type="ECO:0000313" key="16">
    <source>
        <dbReference type="Proteomes" id="UP000501346"/>
    </source>
</evidence>
<feature type="transmembrane region" description="Helical" evidence="12">
    <location>
        <begin position="751"/>
        <end position="770"/>
    </location>
</feature>
<feature type="transmembrane region" description="Helical" evidence="12">
    <location>
        <begin position="341"/>
        <end position="360"/>
    </location>
</feature>
<feature type="transmembrane region" description="Helical" evidence="12">
    <location>
        <begin position="615"/>
        <end position="637"/>
    </location>
</feature>
<feature type="transmembrane region" description="Helical" evidence="12">
    <location>
        <begin position="1027"/>
        <end position="1050"/>
    </location>
</feature>
<evidence type="ECO:0000256" key="3">
    <source>
        <dbReference type="ARBA" id="ARBA00022448"/>
    </source>
</evidence>
<dbReference type="Gene3D" id="1.20.1640.10">
    <property type="entry name" value="Multidrug efflux transporter AcrB transmembrane domain"/>
    <property type="match status" value="2"/>
</dbReference>
<comment type="similarity">
    <text evidence="2">Belongs to the patched family.</text>
</comment>
<feature type="transmembrane region" description="Helical" evidence="12">
    <location>
        <begin position="585"/>
        <end position="609"/>
    </location>
</feature>
<dbReference type="EMBL" id="CP049013">
    <property type="protein sequence ID" value="QID88421.1"/>
    <property type="molecule type" value="Genomic_DNA"/>
</dbReference>
<dbReference type="GO" id="GO:0015918">
    <property type="term" value="P:sterol transport"/>
    <property type="evidence" value="ECO:0007669"/>
    <property type="project" value="TreeGrafter"/>
</dbReference>
<dbReference type="SUPFAM" id="SSF82866">
    <property type="entry name" value="Multidrug efflux transporter AcrB transmembrane domain"/>
    <property type="match status" value="2"/>
</dbReference>
<dbReference type="AlphaFoldDB" id="A0A6C1EI43"/>
<keyword evidence="3" id="KW-0813">Transport</keyword>
<dbReference type="InterPro" id="IPR032190">
    <property type="entry name" value="NPC1_N"/>
</dbReference>
<evidence type="ECO:0000256" key="13">
    <source>
        <dbReference type="SAM" id="SignalP"/>
    </source>
</evidence>
<keyword evidence="7" id="KW-0445">Lipid transport</keyword>
<evidence type="ECO:0000256" key="9">
    <source>
        <dbReference type="ARBA" id="ARBA00023136"/>
    </source>
</evidence>
<dbReference type="GO" id="GO:0006629">
    <property type="term" value="P:lipid metabolic process"/>
    <property type="evidence" value="ECO:0007669"/>
    <property type="project" value="UniProtKB-KW"/>
</dbReference>
<accession>A0A6C1EI43</accession>
<keyword evidence="9 12" id="KW-0472">Membrane</keyword>
<comment type="subcellular location">
    <subcellularLocation>
        <location evidence="1">Endomembrane system</location>
        <topology evidence="1">Multi-pass membrane protein</topology>
    </subcellularLocation>
</comment>
<dbReference type="GO" id="GO:0012505">
    <property type="term" value="C:endomembrane system"/>
    <property type="evidence" value="ECO:0007669"/>
    <property type="project" value="UniProtKB-SubCell"/>
</dbReference>
<dbReference type="Pfam" id="PF22314">
    <property type="entry name" value="NPC1_MLD"/>
    <property type="match status" value="1"/>
</dbReference>
<dbReference type="Pfam" id="PF16414">
    <property type="entry name" value="NPC1_N"/>
    <property type="match status" value="1"/>
</dbReference>
<protein>
    <submittedName>
        <fullName evidence="15">Niemann-Pick type C-protein 1</fullName>
    </submittedName>
</protein>
<dbReference type="GO" id="GO:0016020">
    <property type="term" value="C:membrane"/>
    <property type="evidence" value="ECO:0007669"/>
    <property type="project" value="TreeGrafter"/>
</dbReference>